<evidence type="ECO:0000313" key="3">
    <source>
        <dbReference type="Proteomes" id="UP001333710"/>
    </source>
</evidence>
<dbReference type="AlphaFoldDB" id="A0AA48HKN0"/>
<feature type="signal peptide" evidence="1">
    <location>
        <begin position="1"/>
        <end position="22"/>
    </location>
</feature>
<dbReference type="EMBL" id="AP027272">
    <property type="protein sequence ID" value="BDX08588.1"/>
    <property type="molecule type" value="Genomic_DNA"/>
</dbReference>
<gene>
    <name evidence="2" type="ORF">MACH26_41090</name>
</gene>
<protein>
    <recommendedName>
        <fullName evidence="4">Rap1a immunity protein domain-containing protein</fullName>
    </recommendedName>
</protein>
<evidence type="ECO:0008006" key="4">
    <source>
        <dbReference type="Google" id="ProtNLM"/>
    </source>
</evidence>
<evidence type="ECO:0000256" key="1">
    <source>
        <dbReference type="SAM" id="SignalP"/>
    </source>
</evidence>
<accession>A0AA48HKN0</accession>
<dbReference type="RefSeq" id="WP_338294652.1">
    <property type="nucleotide sequence ID" value="NZ_AP027272.1"/>
</dbReference>
<organism evidence="2 3">
    <name type="scientific">Planctobacterium marinum</name>
    <dbReference type="NCBI Taxonomy" id="1631968"/>
    <lineage>
        <taxon>Bacteria</taxon>
        <taxon>Pseudomonadati</taxon>
        <taxon>Pseudomonadota</taxon>
        <taxon>Gammaproteobacteria</taxon>
        <taxon>Alteromonadales</taxon>
        <taxon>Alteromonadaceae</taxon>
        <taxon>Planctobacterium</taxon>
    </lineage>
</organism>
<evidence type="ECO:0000313" key="2">
    <source>
        <dbReference type="EMBL" id="BDX08588.1"/>
    </source>
</evidence>
<dbReference type="KEGG" id="pmaw:MACH26_41090"/>
<keyword evidence="3" id="KW-1185">Reference proteome</keyword>
<proteinExistence type="predicted"/>
<name>A0AA48HKN0_9ALTE</name>
<sequence length="165" mass="18568">MNKLINVVLLLATATFTVSAQAKSEEEFYKDMNQMCAETNTKSSTVFITSCYQYIRGFLQGAVITDTVIMEQVDKSAFKSSYENRAYRTRVGMERTKTPATLYAGFCLPDDNVTHEVVLHLLKSVQDNFKAADEIPGNPLSEHLYALLKQSYPCKDSTQVSVDRK</sequence>
<reference evidence="2" key="1">
    <citation type="submission" date="2023-01" db="EMBL/GenBank/DDBJ databases">
        <title>Complete genome sequence of Planctobacterium marinum strain Dej080120_11.</title>
        <authorList>
            <person name="Ueki S."/>
            <person name="Maruyama F."/>
        </authorList>
    </citation>
    <scope>NUCLEOTIDE SEQUENCE</scope>
    <source>
        <strain evidence="2">Dej080120_11</strain>
    </source>
</reference>
<keyword evidence="1" id="KW-0732">Signal</keyword>
<feature type="chain" id="PRO_5041252825" description="Rap1a immunity protein domain-containing protein" evidence="1">
    <location>
        <begin position="23"/>
        <end position="165"/>
    </location>
</feature>
<dbReference type="Proteomes" id="UP001333710">
    <property type="component" value="Chromosome"/>
</dbReference>